<evidence type="ECO:0000313" key="2">
    <source>
        <dbReference type="EMBL" id="QHT91059.1"/>
    </source>
</evidence>
<feature type="transmembrane region" description="Helical" evidence="1">
    <location>
        <begin position="191"/>
        <end position="213"/>
    </location>
</feature>
<keyword evidence="1" id="KW-0472">Membrane</keyword>
<dbReference type="AlphaFoldDB" id="A0A6C0IE62"/>
<protein>
    <submittedName>
        <fullName evidence="2">Uncharacterized protein</fullName>
    </submittedName>
</protein>
<evidence type="ECO:0000256" key="1">
    <source>
        <dbReference type="SAM" id="Phobius"/>
    </source>
</evidence>
<sequence length="221" mass="26456">MCFNYKVSLLTFVIGTVFSILLIKYGNPQYKLENKVSGIFLIFISLIQFMDFLFWIDLKNVYGINKITTILGAILNVAQPTILYIIKYIYYKPNIFEGVNLLVAILNLLYFIYFLKVYIQFLFNEKLVTSTENNHLKWPWIKYSNPSYYLFLLAINIFYLFNFKYALFLFIILYFLLYISYKYFYYNKAELWCFFGSFIPLILFFASFCINKIPSIPFFSS</sequence>
<reference evidence="2" key="1">
    <citation type="journal article" date="2020" name="Nature">
        <title>Giant virus diversity and host interactions through global metagenomics.</title>
        <authorList>
            <person name="Schulz F."/>
            <person name="Roux S."/>
            <person name="Paez-Espino D."/>
            <person name="Jungbluth S."/>
            <person name="Walsh D.A."/>
            <person name="Denef V.J."/>
            <person name="McMahon K.D."/>
            <person name="Konstantinidis K.T."/>
            <person name="Eloe-Fadrosh E.A."/>
            <person name="Kyrpides N.C."/>
            <person name="Woyke T."/>
        </authorList>
    </citation>
    <scope>NUCLEOTIDE SEQUENCE</scope>
    <source>
        <strain evidence="2">GVMAG-M-3300023184-72</strain>
    </source>
</reference>
<proteinExistence type="predicted"/>
<keyword evidence="1" id="KW-0812">Transmembrane</keyword>
<feature type="transmembrane region" description="Helical" evidence="1">
    <location>
        <begin position="6"/>
        <end position="26"/>
    </location>
</feature>
<feature type="transmembrane region" description="Helical" evidence="1">
    <location>
        <begin position="98"/>
        <end position="119"/>
    </location>
</feature>
<feature type="transmembrane region" description="Helical" evidence="1">
    <location>
        <begin position="148"/>
        <end position="179"/>
    </location>
</feature>
<name>A0A6C0IE62_9ZZZZ</name>
<keyword evidence="1" id="KW-1133">Transmembrane helix</keyword>
<organism evidence="2">
    <name type="scientific">viral metagenome</name>
    <dbReference type="NCBI Taxonomy" id="1070528"/>
    <lineage>
        <taxon>unclassified sequences</taxon>
        <taxon>metagenomes</taxon>
        <taxon>organismal metagenomes</taxon>
    </lineage>
</organism>
<feature type="transmembrane region" description="Helical" evidence="1">
    <location>
        <begin position="68"/>
        <end position="86"/>
    </location>
</feature>
<dbReference type="EMBL" id="MN740162">
    <property type="protein sequence ID" value="QHT91059.1"/>
    <property type="molecule type" value="Genomic_DNA"/>
</dbReference>
<accession>A0A6C0IE62</accession>
<feature type="transmembrane region" description="Helical" evidence="1">
    <location>
        <begin position="38"/>
        <end position="56"/>
    </location>
</feature>